<accession>T0GHP8</accession>
<dbReference type="PANTHER" id="PTHR33741">
    <property type="entry name" value="TRANSMEMBRANE PROTEIN DDB_G0269096-RELATED"/>
    <property type="match status" value="1"/>
</dbReference>
<dbReference type="InterPro" id="IPR058581">
    <property type="entry name" value="TM_HPP"/>
</dbReference>
<evidence type="ECO:0000313" key="5">
    <source>
        <dbReference type="Proteomes" id="UP000015525"/>
    </source>
</evidence>
<evidence type="ECO:0000259" key="3">
    <source>
        <dbReference type="PROSITE" id="PS51371"/>
    </source>
</evidence>
<gene>
    <name evidence="4" type="ORF">L288_18425</name>
</gene>
<keyword evidence="1" id="KW-0129">CBS domain</keyword>
<evidence type="ECO:0000256" key="2">
    <source>
        <dbReference type="SAM" id="Phobius"/>
    </source>
</evidence>
<sequence length="362" mass="37546">MQNEKNDESRLIWSRYYSAFIPAPPGPGFFDRLKAASGAMGGIAITGLLCGLMLGNGIAHPLLVAPMGASAVLLFAVPASPLAQPWSVFGGNVVSAIVGITIALLVPDLTMAAALAVGCAIAAMSLLRCLHPPGGAVALSAVLGASGDPSYMFVLVPVALNTALLVTVAIIFHRIAGHSYPHVAPRAQSAHGTSDPAPLLRTPPSEQDVEEALEAYGDVLDVDAADLQVVLHDAEVRAAERSHAALTCGEIMSRDIISVRESQPVMEAAGLLHARRLLSLPVLDDAGRVQGLVSPLDLARAGETVRDIASAPLFVSDQTPVSELLRPLTSGARREAIVVDGDGKLRGLVTQTDLLAAMALRA</sequence>
<feature type="transmembrane region" description="Helical" evidence="2">
    <location>
        <begin position="151"/>
        <end position="172"/>
    </location>
</feature>
<protein>
    <submittedName>
        <fullName evidence="4">Membrane protein</fullName>
    </submittedName>
</protein>
<reference evidence="4 5" key="1">
    <citation type="journal article" date="2013" name="Genome Announc.">
        <title>Draft Genome Sequence of Sphingobium quisquiliarum Strain P25T, a Novel Hexachlorocyclohexane (HCH)-Degrading Bacterium Isolated from an HCH Dumpsite.</title>
        <authorList>
            <person name="Kumar Singh A."/>
            <person name="Sangwan N."/>
            <person name="Sharma A."/>
            <person name="Gupta V."/>
            <person name="Khurana J.P."/>
            <person name="Lal R."/>
        </authorList>
    </citation>
    <scope>NUCLEOTIDE SEQUENCE [LARGE SCALE GENOMIC DNA]</scope>
    <source>
        <strain evidence="4 5">P25</strain>
    </source>
</reference>
<proteinExistence type="predicted"/>
<comment type="caution">
    <text evidence="4">The sequence shown here is derived from an EMBL/GenBank/DDBJ whole genome shotgun (WGS) entry which is preliminary data.</text>
</comment>
<dbReference type="SMART" id="SM00116">
    <property type="entry name" value="CBS"/>
    <property type="match status" value="2"/>
</dbReference>
<dbReference type="SUPFAM" id="SSF54631">
    <property type="entry name" value="CBS-domain pair"/>
    <property type="match status" value="1"/>
</dbReference>
<evidence type="ECO:0000256" key="1">
    <source>
        <dbReference type="PROSITE-ProRule" id="PRU00703"/>
    </source>
</evidence>
<dbReference type="EMBL" id="ATHO01000159">
    <property type="protein sequence ID" value="EQB00217.1"/>
    <property type="molecule type" value="Genomic_DNA"/>
</dbReference>
<dbReference type="Pfam" id="PF00571">
    <property type="entry name" value="CBS"/>
    <property type="match status" value="2"/>
</dbReference>
<dbReference type="InterPro" id="IPR000644">
    <property type="entry name" value="CBS_dom"/>
</dbReference>
<organism evidence="4 5">
    <name type="scientific">Sphingobium quisquiliarum P25</name>
    <dbReference type="NCBI Taxonomy" id="1329909"/>
    <lineage>
        <taxon>Bacteria</taxon>
        <taxon>Pseudomonadati</taxon>
        <taxon>Pseudomonadota</taxon>
        <taxon>Alphaproteobacteria</taxon>
        <taxon>Sphingomonadales</taxon>
        <taxon>Sphingomonadaceae</taxon>
        <taxon>Sphingobium</taxon>
    </lineage>
</organism>
<feature type="domain" description="CBS" evidence="3">
    <location>
        <begin position="312"/>
        <end position="362"/>
    </location>
</feature>
<dbReference type="PROSITE" id="PS51371">
    <property type="entry name" value="CBS"/>
    <property type="match status" value="2"/>
</dbReference>
<keyword evidence="2" id="KW-1133">Transmembrane helix</keyword>
<dbReference type="AlphaFoldDB" id="T0GHP8"/>
<dbReference type="Gene3D" id="3.10.580.10">
    <property type="entry name" value="CBS-domain"/>
    <property type="match status" value="1"/>
</dbReference>
<dbReference type="InterPro" id="IPR007065">
    <property type="entry name" value="HPP"/>
</dbReference>
<evidence type="ECO:0000313" key="4">
    <source>
        <dbReference type="EMBL" id="EQB00217.1"/>
    </source>
</evidence>
<dbReference type="Gene3D" id="3.90.1280.20">
    <property type="match status" value="1"/>
</dbReference>
<dbReference type="PANTHER" id="PTHR33741:SF5">
    <property type="entry name" value="TRANSMEMBRANE PROTEIN DDB_G0269096-RELATED"/>
    <property type="match status" value="1"/>
</dbReference>
<dbReference type="CDD" id="cd02205">
    <property type="entry name" value="CBS_pair_SF"/>
    <property type="match status" value="1"/>
</dbReference>
<feature type="domain" description="CBS" evidence="3">
    <location>
        <begin position="252"/>
        <end position="310"/>
    </location>
</feature>
<feature type="transmembrane region" description="Helical" evidence="2">
    <location>
        <begin position="35"/>
        <end position="55"/>
    </location>
</feature>
<name>T0GHP8_9SPHN</name>
<feature type="transmembrane region" description="Helical" evidence="2">
    <location>
        <begin position="86"/>
        <end position="106"/>
    </location>
</feature>
<keyword evidence="2" id="KW-0472">Membrane</keyword>
<dbReference type="RefSeq" id="WP_021239698.1">
    <property type="nucleotide sequence ID" value="NZ_ATHO01000159.1"/>
</dbReference>
<feature type="transmembrane region" description="Helical" evidence="2">
    <location>
        <begin position="113"/>
        <end position="131"/>
    </location>
</feature>
<dbReference type="Pfam" id="PF04982">
    <property type="entry name" value="TM_HPP"/>
    <property type="match status" value="1"/>
</dbReference>
<keyword evidence="2" id="KW-0812">Transmembrane</keyword>
<keyword evidence="5" id="KW-1185">Reference proteome</keyword>
<dbReference type="PATRIC" id="fig|1329909.3.peg.3545"/>
<dbReference type="Proteomes" id="UP000015525">
    <property type="component" value="Unassembled WGS sequence"/>
</dbReference>
<dbReference type="InterPro" id="IPR046342">
    <property type="entry name" value="CBS_dom_sf"/>
</dbReference>